<dbReference type="PANTHER" id="PTHR11879">
    <property type="entry name" value="ASPARTATE AMINOTRANSFERASE"/>
    <property type="match status" value="1"/>
</dbReference>
<comment type="caution">
    <text evidence="10">The sequence shown here is derived from an EMBL/GenBank/DDBJ whole genome shotgun (WGS) entry which is preliminary data.</text>
</comment>
<dbReference type="GO" id="GO:0006532">
    <property type="term" value="P:aspartate biosynthetic process"/>
    <property type="evidence" value="ECO:0007669"/>
    <property type="project" value="TreeGrafter"/>
</dbReference>
<dbReference type="GO" id="GO:0005829">
    <property type="term" value="C:cytosol"/>
    <property type="evidence" value="ECO:0007669"/>
    <property type="project" value="TreeGrafter"/>
</dbReference>
<dbReference type="SUPFAM" id="SSF53383">
    <property type="entry name" value="PLP-dependent transferases"/>
    <property type="match status" value="1"/>
</dbReference>
<comment type="catalytic activity">
    <reaction evidence="7">
        <text>L-aspartate + 2-oxoglutarate = oxaloacetate + L-glutamate</text>
        <dbReference type="Rhea" id="RHEA:21824"/>
        <dbReference type="ChEBI" id="CHEBI:16452"/>
        <dbReference type="ChEBI" id="CHEBI:16810"/>
        <dbReference type="ChEBI" id="CHEBI:29985"/>
        <dbReference type="ChEBI" id="CHEBI:29991"/>
        <dbReference type="EC" id="2.6.1.1"/>
    </reaction>
</comment>
<evidence type="ECO:0000256" key="7">
    <source>
        <dbReference type="RuleBase" id="RU000480"/>
    </source>
</evidence>
<evidence type="ECO:0000313" key="11">
    <source>
        <dbReference type="Proteomes" id="UP001149165"/>
    </source>
</evidence>
<keyword evidence="4 7" id="KW-0032">Aminotransferase</keyword>
<dbReference type="PROSITE" id="PS00105">
    <property type="entry name" value="AA_TRANSFER_CLASS_1"/>
    <property type="match status" value="1"/>
</dbReference>
<dbReference type="InterPro" id="IPR015421">
    <property type="entry name" value="PyrdxlP-dep_Trfase_major"/>
</dbReference>
<evidence type="ECO:0000256" key="2">
    <source>
        <dbReference type="ARBA" id="ARBA00007441"/>
    </source>
</evidence>
<comment type="miscellaneous">
    <text evidence="7">In eukaryotes there are cytoplasmic, mitochondrial and chloroplastic isozymes.</text>
</comment>
<dbReference type="Pfam" id="PF00155">
    <property type="entry name" value="Aminotran_1_2"/>
    <property type="match status" value="1"/>
</dbReference>
<keyword evidence="5 7" id="KW-0808">Transferase</keyword>
<evidence type="ECO:0000256" key="1">
    <source>
        <dbReference type="ARBA" id="ARBA00001933"/>
    </source>
</evidence>
<dbReference type="FunFam" id="3.40.640.10:FF:000066">
    <property type="entry name" value="Aspartate aminotransferase"/>
    <property type="match status" value="1"/>
</dbReference>
<comment type="subunit">
    <text evidence="3 7">Homodimer.</text>
</comment>
<evidence type="ECO:0000256" key="8">
    <source>
        <dbReference type="SAM" id="MobiDB-lite"/>
    </source>
</evidence>
<dbReference type="CDD" id="cd00609">
    <property type="entry name" value="AAT_like"/>
    <property type="match status" value="1"/>
</dbReference>
<protein>
    <recommendedName>
        <fullName evidence="7">Aspartate aminotransferase</fullName>
        <ecNumber evidence="7">2.6.1.1</ecNumber>
    </recommendedName>
</protein>
<evidence type="ECO:0000256" key="6">
    <source>
        <dbReference type="ARBA" id="ARBA00022898"/>
    </source>
</evidence>
<reference evidence="10" key="1">
    <citation type="submission" date="2022-11" db="EMBL/GenBank/DDBJ databases">
        <authorList>
            <person name="Petersen C."/>
        </authorList>
    </citation>
    <scope>NUCLEOTIDE SEQUENCE</scope>
    <source>
        <strain evidence="10">IBT 30069</strain>
    </source>
</reference>
<feature type="region of interest" description="Disordered" evidence="8">
    <location>
        <begin position="418"/>
        <end position="449"/>
    </location>
</feature>
<dbReference type="InterPro" id="IPR000796">
    <property type="entry name" value="Asp_trans"/>
</dbReference>
<feature type="compositionally biased region" description="Polar residues" evidence="8">
    <location>
        <begin position="425"/>
        <end position="439"/>
    </location>
</feature>
<evidence type="ECO:0000256" key="5">
    <source>
        <dbReference type="ARBA" id="ARBA00022679"/>
    </source>
</evidence>
<dbReference type="Proteomes" id="UP001149165">
    <property type="component" value="Unassembled WGS sequence"/>
</dbReference>
<gene>
    <name evidence="10" type="ORF">N7456_010425</name>
</gene>
<dbReference type="PANTHER" id="PTHR11879:SF20">
    <property type="entry name" value="ASPARTATE AMINOTRANSFERASE"/>
    <property type="match status" value="1"/>
</dbReference>
<feature type="compositionally biased region" description="Polar residues" evidence="8">
    <location>
        <begin position="1"/>
        <end position="19"/>
    </location>
</feature>
<feature type="region of interest" description="Disordered" evidence="8">
    <location>
        <begin position="1"/>
        <end position="20"/>
    </location>
</feature>
<dbReference type="InterPro" id="IPR004838">
    <property type="entry name" value="NHTrfase_class1_PyrdxlP-BS"/>
</dbReference>
<comment type="similarity">
    <text evidence="2">Belongs to the class-I pyridoxal-phosphate-dependent aminotransferase family.</text>
</comment>
<dbReference type="EC" id="2.6.1.1" evidence="7"/>
<dbReference type="GO" id="GO:0030170">
    <property type="term" value="F:pyridoxal phosphate binding"/>
    <property type="evidence" value="ECO:0007669"/>
    <property type="project" value="InterPro"/>
</dbReference>
<dbReference type="AlphaFoldDB" id="A0A9W9F6T7"/>
<dbReference type="Gene3D" id="3.40.640.10">
    <property type="entry name" value="Type I PLP-dependent aspartate aminotransferase-like (Major domain)"/>
    <property type="match status" value="1"/>
</dbReference>
<dbReference type="OrthoDB" id="550424at2759"/>
<dbReference type="GO" id="GO:0004069">
    <property type="term" value="F:L-aspartate:2-oxoglutarate aminotransferase activity"/>
    <property type="evidence" value="ECO:0007669"/>
    <property type="project" value="UniProtKB-EC"/>
</dbReference>
<name>A0A9W9F6T7_9EURO</name>
<dbReference type="NCBIfam" id="NF006719">
    <property type="entry name" value="PRK09257.1"/>
    <property type="match status" value="1"/>
</dbReference>
<proteinExistence type="inferred from homology"/>
<dbReference type="FunFam" id="3.90.1150.10:FF:000001">
    <property type="entry name" value="Aspartate aminotransferase"/>
    <property type="match status" value="1"/>
</dbReference>
<evidence type="ECO:0000256" key="3">
    <source>
        <dbReference type="ARBA" id="ARBA00011738"/>
    </source>
</evidence>
<dbReference type="InterPro" id="IPR015422">
    <property type="entry name" value="PyrdxlP-dep_Trfase_small"/>
</dbReference>
<dbReference type="EMBL" id="JAPQKH010000006">
    <property type="protein sequence ID" value="KAJ5094564.1"/>
    <property type="molecule type" value="Genomic_DNA"/>
</dbReference>
<comment type="cofactor">
    <cofactor evidence="1">
        <name>pyridoxal 5'-phosphate</name>
        <dbReference type="ChEBI" id="CHEBI:597326"/>
    </cofactor>
</comment>
<feature type="domain" description="Aminotransferase class I/classII large" evidence="9">
    <location>
        <begin position="43"/>
        <end position="409"/>
    </location>
</feature>
<dbReference type="InterPro" id="IPR015424">
    <property type="entry name" value="PyrdxlP-dep_Trfase"/>
</dbReference>
<dbReference type="Gene3D" id="3.90.1150.10">
    <property type="entry name" value="Aspartate Aminotransferase, domain 1"/>
    <property type="match status" value="1"/>
</dbReference>
<accession>A0A9W9F6T7</accession>
<keyword evidence="11" id="KW-1185">Reference proteome</keyword>
<reference evidence="10" key="2">
    <citation type="journal article" date="2023" name="IMA Fungus">
        <title>Comparative genomic study of the Penicillium genus elucidates a diverse pangenome and 15 lateral gene transfer events.</title>
        <authorList>
            <person name="Petersen C."/>
            <person name="Sorensen T."/>
            <person name="Nielsen M.R."/>
            <person name="Sondergaard T.E."/>
            <person name="Sorensen J.L."/>
            <person name="Fitzpatrick D.A."/>
            <person name="Frisvad J.C."/>
            <person name="Nielsen K.L."/>
        </authorList>
    </citation>
    <scope>NUCLEOTIDE SEQUENCE</scope>
    <source>
        <strain evidence="10">IBT 30069</strain>
    </source>
</reference>
<dbReference type="PRINTS" id="PR00799">
    <property type="entry name" value="TRANSAMINASE"/>
</dbReference>
<evidence type="ECO:0000259" key="9">
    <source>
        <dbReference type="Pfam" id="PF00155"/>
    </source>
</evidence>
<organism evidence="10 11">
    <name type="scientific">Penicillium angulare</name>
    <dbReference type="NCBI Taxonomy" id="116970"/>
    <lineage>
        <taxon>Eukaryota</taxon>
        <taxon>Fungi</taxon>
        <taxon>Dikarya</taxon>
        <taxon>Ascomycota</taxon>
        <taxon>Pezizomycotina</taxon>
        <taxon>Eurotiomycetes</taxon>
        <taxon>Eurotiomycetidae</taxon>
        <taxon>Eurotiales</taxon>
        <taxon>Aspergillaceae</taxon>
        <taxon>Penicillium</taxon>
    </lineage>
</organism>
<evidence type="ECO:0000313" key="10">
    <source>
        <dbReference type="EMBL" id="KAJ5094564.1"/>
    </source>
</evidence>
<evidence type="ECO:0000256" key="4">
    <source>
        <dbReference type="ARBA" id="ARBA00022576"/>
    </source>
</evidence>
<keyword evidence="6" id="KW-0663">Pyridoxal phosphate</keyword>
<dbReference type="InterPro" id="IPR004839">
    <property type="entry name" value="Aminotransferase_I/II_large"/>
</dbReference>
<sequence length="449" mass="50270">MDSENPKSLSATTGPSSFSHLDEIPLDPHYALKEEFAADPSSTKVILGSGIYRDGEGVPWILPTVQKIEKQIAAADESDRYDYLPIPGYAPFCNKAQIILFGYRKDESMPIISVQTIGGTGANFLGARFLAESLKPSAVWLSDPSWVNHENIWSSAGVKVKYYPYWDKENKSLDLENMLKTLDQEAKPGDVVVLHACAHNPTGVDPKRRQWKRIAELCLKRELFPFFDCAYQGFASGNLDNDSWAVTYFASKMELGAAQSFSKNMGLYGERVGALHFLVKSPKEEAKVKGHLLHLQRGQISQPPRRGAKIVAEILHDRAWFHWWLRDVRKMSFRMKDMREKLHKELVALGTPGDWGHILTQIGMFSYTGLSEEQVESMKKESHVYILKSGRMSIPGLNNSNVKYVAQAIDKAVRMGSQPVVEAEASTQPEPEVEASTQPEPEPEVEAST</sequence>